<evidence type="ECO:0000313" key="3">
    <source>
        <dbReference type="EMBL" id="SON54070.1"/>
    </source>
</evidence>
<dbReference type="AlphaFoldDB" id="A0A2C9D1E3"/>
<feature type="domain" description="MOFRL-associated" evidence="2">
    <location>
        <begin position="10"/>
        <end position="233"/>
    </location>
</feature>
<dbReference type="OrthoDB" id="9766552at2"/>
<dbReference type="GO" id="GO:0005737">
    <property type="term" value="C:cytoplasm"/>
    <property type="evidence" value="ECO:0007669"/>
    <property type="project" value="TreeGrafter"/>
</dbReference>
<dbReference type="GO" id="GO:0008887">
    <property type="term" value="F:glycerate kinase activity"/>
    <property type="evidence" value="ECO:0007669"/>
    <property type="project" value="InterPro"/>
</dbReference>
<dbReference type="FunFam" id="3.40.1480.10:FF:000002">
    <property type="entry name" value="Glycerate kinase"/>
    <property type="match status" value="1"/>
</dbReference>
<proteinExistence type="predicted"/>
<keyword evidence="4" id="KW-1185">Reference proteome</keyword>
<dbReference type="InterPro" id="IPR038614">
    <property type="entry name" value="GK_N_sf"/>
</dbReference>
<keyword evidence="3" id="KW-0560">Oxidoreductase</keyword>
<protein>
    <submittedName>
        <fullName evidence="3">Putative hydroxypyruvate reductase</fullName>
        <ecNumber evidence="3">1.1.1.81</ecNumber>
    </submittedName>
</protein>
<evidence type="ECO:0000259" key="2">
    <source>
        <dbReference type="Pfam" id="PF13660"/>
    </source>
</evidence>
<dbReference type="EC" id="1.1.1.81" evidence="3"/>
<dbReference type="InterPro" id="IPR039760">
    <property type="entry name" value="MOFRL_protein"/>
</dbReference>
<dbReference type="GO" id="GO:0016618">
    <property type="term" value="F:hydroxypyruvate reductase [NAD(P)H] activity"/>
    <property type="evidence" value="ECO:0007669"/>
    <property type="project" value="UniProtKB-EC"/>
</dbReference>
<accession>A0A2C9D1E3</accession>
<sequence>MAIDNPREFLKDLFKAAVDAADPDQIIARYLPERPKGRTIVVGAGKASAAMAQSFEKAWKAAGNGPLEGIVVTRYGYGHACEEIEIVEAAHPVPDAAGAAAAGRIMDLVSNLTPDDLVVALISGGGSSLLTMPPESLGGEAKREVNRVLLHSGASIHEMNCVRKHLSLIKGGRLAKAAHPAKVATLVISDIPGDDPALVASGPTIPDPATRKDALSIVERYGMALPQAAMDWLTSDAASAPHPNDPEFAGNSVAVIAAAQMSLEAAAAKARAAGLETHILSDSIEGEARDVGSMHAGIVRQMAQHGEPFARPCLLLSGGETTVTVRQKGRGGRNSEFLLSFAIGIAGVEGVTALAGDTDGIDGSEDNAGALCDGGTAEAIFQAGANPKELLARNDAWGAFDSVGSLLVTGPTRTNVNDFRAILVL</sequence>
<dbReference type="RefSeq" id="WP_099554088.1">
    <property type="nucleotide sequence ID" value="NZ_LT960614.1"/>
</dbReference>
<gene>
    <name evidence="3" type="primary">ttuD</name>
    <name evidence="3" type="ORF">HDIA_0529</name>
</gene>
<dbReference type="KEGG" id="hdi:HDIA_0529"/>
<keyword evidence="3" id="KW-0670">Pyruvate</keyword>
<dbReference type="Pfam" id="PF05161">
    <property type="entry name" value="MOFRL"/>
    <property type="match status" value="1"/>
</dbReference>
<dbReference type="Gene3D" id="3.40.1480.10">
    <property type="entry name" value="MOFRL domain"/>
    <property type="match status" value="1"/>
</dbReference>
<organism evidence="3 4">
    <name type="scientific">Hartmannibacter diazotrophicus</name>
    <dbReference type="NCBI Taxonomy" id="1482074"/>
    <lineage>
        <taxon>Bacteria</taxon>
        <taxon>Pseudomonadati</taxon>
        <taxon>Pseudomonadota</taxon>
        <taxon>Alphaproteobacteria</taxon>
        <taxon>Hyphomicrobiales</taxon>
        <taxon>Pleomorphomonadaceae</taxon>
        <taxon>Hartmannibacter</taxon>
    </lineage>
</organism>
<dbReference type="PANTHER" id="PTHR12227">
    <property type="entry name" value="GLYCERATE KINASE"/>
    <property type="match status" value="1"/>
</dbReference>
<name>A0A2C9D1E3_9HYPH</name>
<dbReference type="InterPro" id="IPR007835">
    <property type="entry name" value="MOFRL"/>
</dbReference>
<dbReference type="Pfam" id="PF13660">
    <property type="entry name" value="DUF4147"/>
    <property type="match status" value="1"/>
</dbReference>
<dbReference type="InterPro" id="IPR025286">
    <property type="entry name" value="MOFRL_assoc_dom"/>
</dbReference>
<reference evidence="4" key="1">
    <citation type="submission" date="2017-09" db="EMBL/GenBank/DDBJ databases">
        <title>Genome sequence of Nannocystis excedens DSM 71.</title>
        <authorList>
            <person name="Blom J."/>
        </authorList>
    </citation>
    <scope>NUCLEOTIDE SEQUENCE [LARGE SCALE GENOMIC DNA]</scope>
    <source>
        <strain evidence="4">type strain: E19</strain>
    </source>
</reference>
<dbReference type="InterPro" id="IPR037035">
    <property type="entry name" value="GK-like_C_sf"/>
</dbReference>
<dbReference type="PANTHER" id="PTHR12227:SF0">
    <property type="entry name" value="GLYCERATE KINASE"/>
    <property type="match status" value="1"/>
</dbReference>
<dbReference type="Gene3D" id="3.40.50.10180">
    <property type="entry name" value="Glycerate kinase, MOFRL-like N-terminal domain"/>
    <property type="match status" value="1"/>
</dbReference>
<dbReference type="Proteomes" id="UP000223606">
    <property type="component" value="Chromosome 1"/>
</dbReference>
<dbReference type="SUPFAM" id="SSF82544">
    <property type="entry name" value="GckA/TtuD-like"/>
    <property type="match status" value="1"/>
</dbReference>
<feature type="domain" description="MOFRL" evidence="1">
    <location>
        <begin position="313"/>
        <end position="418"/>
    </location>
</feature>
<dbReference type="EMBL" id="LT960614">
    <property type="protein sequence ID" value="SON54070.1"/>
    <property type="molecule type" value="Genomic_DNA"/>
</dbReference>
<evidence type="ECO:0000313" key="4">
    <source>
        <dbReference type="Proteomes" id="UP000223606"/>
    </source>
</evidence>
<evidence type="ECO:0000259" key="1">
    <source>
        <dbReference type="Pfam" id="PF05161"/>
    </source>
</evidence>